<gene>
    <name evidence="1" type="ORF">SAMN05216288_4299</name>
</gene>
<reference evidence="2" key="1">
    <citation type="submission" date="2016-11" db="EMBL/GenBank/DDBJ databases">
        <authorList>
            <person name="Varghese N."/>
            <person name="Submissions S."/>
        </authorList>
    </citation>
    <scope>NUCLEOTIDE SEQUENCE [LARGE SCALE GENOMIC DNA]</scope>
    <source>
        <strain evidence="2">CECT 8089</strain>
    </source>
</reference>
<dbReference type="AlphaFoldDB" id="A0A1M7LLJ9"/>
<accession>A0A1M7LLJ9</accession>
<dbReference type="OrthoDB" id="6997287at2"/>
<sequence>MKRKPNNTRARMERAMRGLVRVNHVAVVDISTCERHVMVNLRTGRLIPPGEIGRAVCDVSHRWSLFIAALCAEPGGNRYMKFVLITTQSNYMAEHLTDLIEGYYQELAANCNAKHLLGPAWIAVPNDVEIEEAQAHQLFKALGAWAEPAAA</sequence>
<dbReference type="Proteomes" id="UP000184305">
    <property type="component" value="Unassembled WGS sequence"/>
</dbReference>
<keyword evidence="2" id="KW-1185">Reference proteome</keyword>
<name>A0A1M7LLJ9_9GAMM</name>
<dbReference type="STRING" id="1220495.SAMN05216288_4299"/>
<evidence type="ECO:0000313" key="1">
    <source>
        <dbReference type="EMBL" id="SHM78907.1"/>
    </source>
</evidence>
<protein>
    <submittedName>
        <fullName evidence="1">Uncharacterized protein</fullName>
    </submittedName>
</protein>
<dbReference type="RefSeq" id="WP_073267498.1">
    <property type="nucleotide sequence ID" value="NZ_FRBQ01000008.1"/>
</dbReference>
<evidence type="ECO:0000313" key="2">
    <source>
        <dbReference type="Proteomes" id="UP000184305"/>
    </source>
</evidence>
<organism evidence="1 2">
    <name type="scientific">Phytopseudomonas punonensis</name>
    <dbReference type="NCBI Taxonomy" id="1220495"/>
    <lineage>
        <taxon>Bacteria</taxon>
        <taxon>Pseudomonadati</taxon>
        <taxon>Pseudomonadota</taxon>
        <taxon>Gammaproteobacteria</taxon>
        <taxon>Pseudomonadales</taxon>
        <taxon>Pseudomonadaceae</taxon>
        <taxon>Phytopseudomonas</taxon>
    </lineage>
</organism>
<proteinExistence type="predicted"/>
<dbReference type="EMBL" id="FRBQ01000008">
    <property type="protein sequence ID" value="SHM78907.1"/>
    <property type="molecule type" value="Genomic_DNA"/>
</dbReference>